<organism evidence="2 3">
    <name type="scientific">Brassica cretica</name>
    <name type="common">Mustard</name>
    <dbReference type="NCBI Taxonomy" id="69181"/>
    <lineage>
        <taxon>Eukaryota</taxon>
        <taxon>Viridiplantae</taxon>
        <taxon>Streptophyta</taxon>
        <taxon>Embryophyta</taxon>
        <taxon>Tracheophyta</taxon>
        <taxon>Spermatophyta</taxon>
        <taxon>Magnoliopsida</taxon>
        <taxon>eudicotyledons</taxon>
        <taxon>Gunneridae</taxon>
        <taxon>Pentapetalae</taxon>
        <taxon>rosids</taxon>
        <taxon>malvids</taxon>
        <taxon>Brassicales</taxon>
        <taxon>Brassicaceae</taxon>
        <taxon>Brassiceae</taxon>
        <taxon>Brassica</taxon>
    </lineage>
</organism>
<reference evidence="2 3" key="1">
    <citation type="journal article" date="2020" name="BMC Genomics">
        <title>Intraspecific diversification of the crop wild relative Brassica cretica Lam. using demographic model selection.</title>
        <authorList>
            <person name="Kioukis A."/>
            <person name="Michalopoulou V.A."/>
            <person name="Briers L."/>
            <person name="Pirintsos S."/>
            <person name="Studholme D.J."/>
            <person name="Pavlidis P."/>
            <person name="Sarris P.F."/>
        </authorList>
    </citation>
    <scope>NUCLEOTIDE SEQUENCE [LARGE SCALE GENOMIC DNA]</scope>
    <source>
        <strain evidence="3">cv. PFS-1207/04</strain>
    </source>
</reference>
<comment type="caution">
    <text evidence="2">The sequence shown here is derived from an EMBL/GenBank/DDBJ whole genome shotgun (WGS) entry which is preliminary data.</text>
</comment>
<protein>
    <submittedName>
        <fullName evidence="2">Uncharacterized protein</fullName>
    </submittedName>
</protein>
<feature type="region of interest" description="Disordered" evidence="1">
    <location>
        <begin position="1"/>
        <end position="23"/>
    </location>
</feature>
<evidence type="ECO:0000313" key="2">
    <source>
        <dbReference type="EMBL" id="KAF3528910.1"/>
    </source>
</evidence>
<name>A0ABQ7B9S4_BRACR</name>
<feature type="compositionally biased region" description="Gly residues" evidence="1">
    <location>
        <begin position="1"/>
        <end position="11"/>
    </location>
</feature>
<feature type="compositionally biased region" description="Polar residues" evidence="1">
    <location>
        <begin position="14"/>
        <end position="23"/>
    </location>
</feature>
<evidence type="ECO:0000313" key="3">
    <source>
        <dbReference type="Proteomes" id="UP000266723"/>
    </source>
</evidence>
<evidence type="ECO:0000256" key="1">
    <source>
        <dbReference type="SAM" id="MobiDB-lite"/>
    </source>
</evidence>
<proteinExistence type="predicted"/>
<gene>
    <name evidence="2" type="ORF">DY000_02039986</name>
</gene>
<accession>A0ABQ7B9S4</accession>
<sequence>MRTDLFGGGPKGSVTVTSGSADTGPSRIETCSLSSLRVLIGDCSACLEPEAPVLPVIGASPIVSSKYCTSTSYSKPELIVTSSLRGKVSPLKGRESRSISRRHSDEAIKLTTGEILSRQDDAPLTHYALILSLVAFS</sequence>
<dbReference type="EMBL" id="QGKV02001507">
    <property type="protein sequence ID" value="KAF3528910.1"/>
    <property type="molecule type" value="Genomic_DNA"/>
</dbReference>
<keyword evidence="3" id="KW-1185">Reference proteome</keyword>
<dbReference type="Proteomes" id="UP000266723">
    <property type="component" value="Unassembled WGS sequence"/>
</dbReference>